<comment type="similarity">
    <text evidence="1 5">Belongs to the universal ribosomal protein uL4 family.</text>
</comment>
<dbReference type="PATRIC" id="fig|1618422.5.peg.366"/>
<dbReference type="InterPro" id="IPR002136">
    <property type="entry name" value="Ribosomal_uL4"/>
</dbReference>
<dbReference type="Gene3D" id="3.40.1370.10">
    <property type="match status" value="1"/>
</dbReference>
<keyword evidence="3 5" id="KW-0687">Ribonucleoprotein</keyword>
<evidence type="ECO:0000313" key="7">
    <source>
        <dbReference type="Proteomes" id="UP000034235"/>
    </source>
</evidence>
<comment type="function">
    <text evidence="5">Forms part of the polypeptide exit tunnel.</text>
</comment>
<proteinExistence type="inferred from homology"/>
<evidence type="ECO:0000256" key="1">
    <source>
        <dbReference type="ARBA" id="ARBA00010528"/>
    </source>
</evidence>
<dbReference type="GO" id="GO:1990904">
    <property type="term" value="C:ribonucleoprotein complex"/>
    <property type="evidence" value="ECO:0007669"/>
    <property type="project" value="UniProtKB-KW"/>
</dbReference>
<dbReference type="GO" id="GO:0003735">
    <property type="term" value="F:structural constituent of ribosome"/>
    <property type="evidence" value="ECO:0007669"/>
    <property type="project" value="InterPro"/>
</dbReference>
<dbReference type="PANTHER" id="PTHR10746">
    <property type="entry name" value="50S RIBOSOMAL PROTEIN L4"/>
    <property type="match status" value="1"/>
</dbReference>
<keyword evidence="5" id="KW-0699">rRNA-binding</keyword>
<evidence type="ECO:0000256" key="4">
    <source>
        <dbReference type="ARBA" id="ARBA00035244"/>
    </source>
</evidence>
<dbReference type="InterPro" id="IPR023574">
    <property type="entry name" value="Ribosomal_uL4_dom_sf"/>
</dbReference>
<name>A0A0G0M194_9BACT</name>
<dbReference type="GO" id="GO:0019843">
    <property type="term" value="F:rRNA binding"/>
    <property type="evidence" value="ECO:0007669"/>
    <property type="project" value="UniProtKB-UniRule"/>
</dbReference>
<keyword evidence="2 5" id="KW-0689">Ribosomal protein</keyword>
<gene>
    <name evidence="5" type="primary">rplD</name>
    <name evidence="6" type="ORF">US86_C0001G0361</name>
</gene>
<comment type="subunit">
    <text evidence="5">Part of the 50S ribosomal subunit.</text>
</comment>
<comment type="function">
    <text evidence="5">One of the primary rRNA binding proteins, this protein initially binds near the 5'-end of the 23S rRNA. It is important during the early stages of 50S assembly. It makes multiple contacts with different domains of the 23S rRNA in the assembled 50S subunit and ribosome.</text>
</comment>
<evidence type="ECO:0000313" key="6">
    <source>
        <dbReference type="EMBL" id="KKQ67434.1"/>
    </source>
</evidence>
<reference evidence="6 7" key="1">
    <citation type="journal article" date="2015" name="Nature">
        <title>rRNA introns, odd ribosomes, and small enigmatic genomes across a large radiation of phyla.</title>
        <authorList>
            <person name="Brown C.T."/>
            <person name="Hug L.A."/>
            <person name="Thomas B.C."/>
            <person name="Sharon I."/>
            <person name="Castelle C.J."/>
            <person name="Singh A."/>
            <person name="Wilkins M.J."/>
            <person name="Williams K.H."/>
            <person name="Banfield J.F."/>
        </authorList>
    </citation>
    <scope>NUCLEOTIDE SEQUENCE [LARGE SCALE GENOMIC DNA]</scope>
</reference>
<dbReference type="HAMAP" id="MF_01328_B">
    <property type="entry name" value="Ribosomal_uL4_B"/>
    <property type="match status" value="1"/>
</dbReference>
<evidence type="ECO:0000256" key="3">
    <source>
        <dbReference type="ARBA" id="ARBA00023274"/>
    </source>
</evidence>
<dbReference type="InterPro" id="IPR013005">
    <property type="entry name" value="Ribosomal_uL4-like"/>
</dbReference>
<dbReference type="GO" id="GO:0006412">
    <property type="term" value="P:translation"/>
    <property type="evidence" value="ECO:0007669"/>
    <property type="project" value="UniProtKB-UniRule"/>
</dbReference>
<dbReference type="Proteomes" id="UP000034235">
    <property type="component" value="Unassembled WGS sequence"/>
</dbReference>
<accession>A0A0G0M194</accession>
<evidence type="ECO:0000256" key="5">
    <source>
        <dbReference type="HAMAP-Rule" id="MF_01328"/>
    </source>
</evidence>
<dbReference type="AlphaFoldDB" id="A0A0G0M194"/>
<protein>
    <recommendedName>
        <fullName evidence="4 5">Large ribosomal subunit protein uL4</fullName>
    </recommendedName>
</protein>
<dbReference type="Pfam" id="PF00573">
    <property type="entry name" value="Ribosomal_L4"/>
    <property type="match status" value="1"/>
</dbReference>
<dbReference type="PANTHER" id="PTHR10746:SF6">
    <property type="entry name" value="LARGE RIBOSOMAL SUBUNIT PROTEIN UL4M"/>
    <property type="match status" value="1"/>
</dbReference>
<comment type="caution">
    <text evidence="6">The sequence shown here is derived from an EMBL/GenBank/DDBJ whole genome shotgun (WGS) entry which is preliminary data.</text>
</comment>
<dbReference type="NCBIfam" id="TIGR03953">
    <property type="entry name" value="rplD_bact"/>
    <property type="match status" value="1"/>
</dbReference>
<evidence type="ECO:0000256" key="2">
    <source>
        <dbReference type="ARBA" id="ARBA00022980"/>
    </source>
</evidence>
<sequence length="218" mass="23797">MAVKKATAKKAELTIPAYSLKGEEVGEVSVPEEVFGVRPNKQLLSQALRVYINNQTGHFAHTKTRGEVDGSTRKIYKQKGTGRARHGGVRAPIFVGGGVALGPRKRDVVLSLPKAMKRLALKSALSVKLADKQLAAIKDLEKATGKTKEIAALLNKLNRKSVLFVVPEKTDHVYKGARNIQSVTILPVGQLNAYEIIKHQTVLFSDKAIEKLQEVKNA</sequence>
<keyword evidence="5" id="KW-0694">RNA-binding</keyword>
<dbReference type="EMBL" id="LBUP01000001">
    <property type="protein sequence ID" value="KKQ67434.1"/>
    <property type="molecule type" value="Genomic_DNA"/>
</dbReference>
<organism evidence="6 7">
    <name type="scientific">Candidatus Daviesbacteria bacterium GW2011_GWA2_38_24</name>
    <dbReference type="NCBI Taxonomy" id="1618422"/>
    <lineage>
        <taxon>Bacteria</taxon>
        <taxon>Candidatus Daviesiibacteriota</taxon>
    </lineage>
</organism>
<dbReference type="SUPFAM" id="SSF52166">
    <property type="entry name" value="Ribosomal protein L4"/>
    <property type="match status" value="1"/>
</dbReference>
<dbReference type="GO" id="GO:0005840">
    <property type="term" value="C:ribosome"/>
    <property type="evidence" value="ECO:0007669"/>
    <property type="project" value="UniProtKB-KW"/>
</dbReference>